<evidence type="ECO:0000256" key="5">
    <source>
        <dbReference type="ARBA" id="ARBA00022801"/>
    </source>
</evidence>
<dbReference type="AlphaFoldDB" id="A0A6P7GQY9"/>
<organism evidence="11">
    <name type="scientific">Diabrotica virgifera virgifera</name>
    <name type="common">western corn rootworm</name>
    <dbReference type="NCBI Taxonomy" id="50390"/>
    <lineage>
        <taxon>Eukaryota</taxon>
        <taxon>Metazoa</taxon>
        <taxon>Ecdysozoa</taxon>
        <taxon>Arthropoda</taxon>
        <taxon>Hexapoda</taxon>
        <taxon>Insecta</taxon>
        <taxon>Pterygota</taxon>
        <taxon>Neoptera</taxon>
        <taxon>Endopterygota</taxon>
        <taxon>Coleoptera</taxon>
        <taxon>Polyphaga</taxon>
        <taxon>Cucujiformia</taxon>
        <taxon>Chrysomeloidea</taxon>
        <taxon>Chrysomelidae</taxon>
        <taxon>Galerucinae</taxon>
        <taxon>Diabroticina</taxon>
        <taxon>Diabroticites</taxon>
        <taxon>Diabrotica</taxon>
    </lineage>
</organism>
<dbReference type="CDD" id="cd07061">
    <property type="entry name" value="HP_HAP_like"/>
    <property type="match status" value="1"/>
</dbReference>
<reference evidence="9" key="2">
    <citation type="submission" date="2025-05" db="UniProtKB">
        <authorList>
            <consortium name="EnsemblMetazoa"/>
        </authorList>
    </citation>
    <scope>IDENTIFICATION</scope>
</reference>
<dbReference type="Proteomes" id="UP001652700">
    <property type="component" value="Unplaced"/>
</dbReference>
<dbReference type="EnsemblMetazoa" id="XM_028290394.2">
    <property type="protein sequence ID" value="XP_028146195.1"/>
    <property type="gene ID" value="LOC114339718"/>
</dbReference>
<dbReference type="InParanoid" id="A0A6P7GQY9"/>
<evidence type="ECO:0000256" key="7">
    <source>
        <dbReference type="ARBA" id="ARBA00023180"/>
    </source>
</evidence>
<dbReference type="PROSITE" id="PS00616">
    <property type="entry name" value="HIS_ACID_PHOSPHAT_1"/>
    <property type="match status" value="1"/>
</dbReference>
<dbReference type="OrthoDB" id="10257284at2759"/>
<dbReference type="InterPro" id="IPR050645">
    <property type="entry name" value="Histidine_acid_phosphatase"/>
</dbReference>
<evidence type="ECO:0000256" key="3">
    <source>
        <dbReference type="ARBA" id="ARBA00012646"/>
    </source>
</evidence>
<keyword evidence="6" id="KW-1015">Disulfide bond</keyword>
<evidence type="ECO:0000256" key="4">
    <source>
        <dbReference type="ARBA" id="ARBA00022729"/>
    </source>
</evidence>
<evidence type="ECO:0000313" key="9">
    <source>
        <dbReference type="EnsemblMetazoa" id="XP_028146195.1"/>
    </source>
</evidence>
<feature type="chain" id="PRO_5027932909" description="acid phosphatase" evidence="8">
    <location>
        <begin position="26"/>
        <end position="389"/>
    </location>
</feature>
<keyword evidence="10" id="KW-1185">Reference proteome</keyword>
<protein>
    <recommendedName>
        <fullName evidence="3">acid phosphatase</fullName>
        <ecNumber evidence="3">3.1.3.2</ecNumber>
    </recommendedName>
</protein>
<dbReference type="InterPro" id="IPR033379">
    <property type="entry name" value="Acid_Pase_AS"/>
</dbReference>
<dbReference type="EC" id="3.1.3.2" evidence="3"/>
<dbReference type="PANTHER" id="PTHR11567">
    <property type="entry name" value="ACID PHOSPHATASE-RELATED"/>
    <property type="match status" value="1"/>
</dbReference>
<evidence type="ECO:0000256" key="1">
    <source>
        <dbReference type="ARBA" id="ARBA00000032"/>
    </source>
</evidence>
<reference evidence="11" key="1">
    <citation type="submission" date="2025-04" db="UniProtKB">
        <authorList>
            <consortium name="RefSeq"/>
        </authorList>
    </citation>
    <scope>IDENTIFICATION</scope>
    <source>
        <tissue evidence="11">Whole insect</tissue>
    </source>
</reference>
<evidence type="ECO:0000256" key="6">
    <source>
        <dbReference type="ARBA" id="ARBA00023157"/>
    </source>
</evidence>
<comment type="catalytic activity">
    <reaction evidence="1">
        <text>a phosphate monoester + H2O = an alcohol + phosphate</text>
        <dbReference type="Rhea" id="RHEA:15017"/>
        <dbReference type="ChEBI" id="CHEBI:15377"/>
        <dbReference type="ChEBI" id="CHEBI:30879"/>
        <dbReference type="ChEBI" id="CHEBI:43474"/>
        <dbReference type="ChEBI" id="CHEBI:67140"/>
        <dbReference type="EC" id="3.1.3.2"/>
    </reaction>
</comment>
<gene>
    <name evidence="11" type="primary">LOC114339718</name>
</gene>
<dbReference type="InterPro" id="IPR029033">
    <property type="entry name" value="His_PPase_superfam"/>
</dbReference>
<proteinExistence type="inferred from homology"/>
<name>A0A6P7GQY9_DIAVI</name>
<dbReference type="Gene3D" id="3.40.50.1240">
    <property type="entry name" value="Phosphoglycerate mutase-like"/>
    <property type="match status" value="1"/>
</dbReference>
<evidence type="ECO:0000313" key="11">
    <source>
        <dbReference type="RefSeq" id="XP_028146195.1"/>
    </source>
</evidence>
<keyword evidence="7" id="KW-0325">Glycoprotein</keyword>
<keyword evidence="5" id="KW-0378">Hydrolase</keyword>
<sequence length="389" mass="45139">MMTNSSNFKFAYLVLVCCFILVVAAKDAKTNNYSSELVAVAVIFRHGDRSPLASFPTDEYFKNLKDYFPMGLGQLTKKGIQRQYKLGQWLRQKYKGFLNESYSNKDIYVQSSNIDRCLMSASATLAGLYPPKGDQVWNDELLWQPIPVHVGSEAYMRSQDCHKLKKLYKKTLKVYNKVFRERYLQLFEYISAYSGFEDVTIFNVASVRSSMNIYKHYNTSFIPEWIRKIDQKTLDFIAATKYIIPTATQILTRLSVGVFYNYLFENLDKFIDSSVTDKPQKFMLMATHDTTISPILDGMGLYNMRPIGFSDAFIIELRKTNEGSYFINFLFKSEDKLEQRVLKDCEFDCNYSAVKKLLKNVTIDLDTRRMECAERGKMKAIKDGKDDIY</sequence>
<accession>A0A6P7GQY9</accession>
<evidence type="ECO:0000256" key="8">
    <source>
        <dbReference type="SAM" id="SignalP"/>
    </source>
</evidence>
<dbReference type="PANTHER" id="PTHR11567:SF211">
    <property type="entry name" value="PROSTATIC ACID PHOSPHATASE"/>
    <property type="match status" value="1"/>
</dbReference>
<dbReference type="InterPro" id="IPR000560">
    <property type="entry name" value="His_Pase_clade-2"/>
</dbReference>
<evidence type="ECO:0000256" key="2">
    <source>
        <dbReference type="ARBA" id="ARBA00005375"/>
    </source>
</evidence>
<dbReference type="SUPFAM" id="SSF53254">
    <property type="entry name" value="Phosphoglycerate mutase-like"/>
    <property type="match status" value="1"/>
</dbReference>
<dbReference type="RefSeq" id="XP_028146195.1">
    <property type="nucleotide sequence ID" value="XM_028290394.1"/>
</dbReference>
<dbReference type="Pfam" id="PF00328">
    <property type="entry name" value="His_Phos_2"/>
    <property type="match status" value="1"/>
</dbReference>
<keyword evidence="4 8" id="KW-0732">Signal</keyword>
<dbReference type="GO" id="GO:0003993">
    <property type="term" value="F:acid phosphatase activity"/>
    <property type="evidence" value="ECO:0007669"/>
    <property type="project" value="UniProtKB-EC"/>
</dbReference>
<dbReference type="KEGG" id="dvv:114339718"/>
<comment type="similarity">
    <text evidence="2">Belongs to the histidine acid phosphatase family.</text>
</comment>
<feature type="signal peptide" evidence="8">
    <location>
        <begin position="1"/>
        <end position="25"/>
    </location>
</feature>
<dbReference type="GeneID" id="114339718"/>
<evidence type="ECO:0000313" key="10">
    <source>
        <dbReference type="Proteomes" id="UP001652700"/>
    </source>
</evidence>